<dbReference type="InterPro" id="IPR012677">
    <property type="entry name" value="Nucleotide-bd_a/b_plait_sf"/>
</dbReference>
<dbReference type="Pfam" id="PF00076">
    <property type="entry name" value="RRM_1"/>
    <property type="match status" value="1"/>
</dbReference>
<keyword evidence="5" id="KW-1185">Reference proteome</keyword>
<evidence type="ECO:0000256" key="1">
    <source>
        <dbReference type="ARBA" id="ARBA00022884"/>
    </source>
</evidence>
<evidence type="ECO:0000313" key="5">
    <source>
        <dbReference type="Proteomes" id="UP001201812"/>
    </source>
</evidence>
<comment type="caution">
    <text evidence="4">The sequence shown here is derived from an EMBL/GenBank/DDBJ whole genome shotgun (WGS) entry which is preliminary data.</text>
</comment>
<reference evidence="4" key="1">
    <citation type="submission" date="2022-01" db="EMBL/GenBank/DDBJ databases">
        <title>Genome Sequence Resource for Two Populations of Ditylenchus destructor, the Migratory Endoparasitic Phytonematode.</title>
        <authorList>
            <person name="Zhang H."/>
            <person name="Lin R."/>
            <person name="Xie B."/>
        </authorList>
    </citation>
    <scope>NUCLEOTIDE SEQUENCE</scope>
    <source>
        <strain evidence="4">BazhouSP</strain>
    </source>
</reference>
<evidence type="ECO:0000313" key="4">
    <source>
        <dbReference type="EMBL" id="KAI1706148.1"/>
    </source>
</evidence>
<dbReference type="InterPro" id="IPR000504">
    <property type="entry name" value="RRM_dom"/>
</dbReference>
<evidence type="ECO:0000259" key="3">
    <source>
        <dbReference type="PROSITE" id="PS50102"/>
    </source>
</evidence>
<organism evidence="4 5">
    <name type="scientific">Ditylenchus destructor</name>
    <dbReference type="NCBI Taxonomy" id="166010"/>
    <lineage>
        <taxon>Eukaryota</taxon>
        <taxon>Metazoa</taxon>
        <taxon>Ecdysozoa</taxon>
        <taxon>Nematoda</taxon>
        <taxon>Chromadorea</taxon>
        <taxon>Rhabditida</taxon>
        <taxon>Tylenchina</taxon>
        <taxon>Tylenchomorpha</taxon>
        <taxon>Sphaerularioidea</taxon>
        <taxon>Anguinidae</taxon>
        <taxon>Anguininae</taxon>
        <taxon>Ditylenchus</taxon>
    </lineage>
</organism>
<dbReference type="GO" id="GO:0003723">
    <property type="term" value="F:RNA binding"/>
    <property type="evidence" value="ECO:0007669"/>
    <property type="project" value="UniProtKB-UniRule"/>
</dbReference>
<dbReference type="Gene3D" id="3.30.70.330">
    <property type="match status" value="1"/>
</dbReference>
<feature type="domain" description="RRM" evidence="3">
    <location>
        <begin position="48"/>
        <end position="125"/>
    </location>
</feature>
<dbReference type="Proteomes" id="UP001201812">
    <property type="component" value="Unassembled WGS sequence"/>
</dbReference>
<dbReference type="GO" id="GO:0005634">
    <property type="term" value="C:nucleus"/>
    <property type="evidence" value="ECO:0007669"/>
    <property type="project" value="TreeGrafter"/>
</dbReference>
<sequence>MRNKGELARCQNGICGILVGEEISQALADRPHILNGKRVNCYQKDQKFDIYIGNLPFDVTDDSLFKIFSKYGKLVHWEVKRDRNTNRSLGYGYVSFQKAEEVVQAVNGAPHILNGRTLKVDSNNRLTLSKKSIIYALKCFLLYYM</sequence>
<gene>
    <name evidence="4" type="ORF">DdX_13189</name>
</gene>
<proteinExistence type="predicted"/>
<dbReference type="SUPFAM" id="SSF54928">
    <property type="entry name" value="RNA-binding domain, RBD"/>
    <property type="match status" value="1"/>
</dbReference>
<dbReference type="SMART" id="SM00360">
    <property type="entry name" value="RRM"/>
    <property type="match status" value="1"/>
</dbReference>
<protein>
    <submittedName>
        <fullName evidence="4">RNA recognition motif domain-containing protein</fullName>
    </submittedName>
</protein>
<dbReference type="PROSITE" id="PS50102">
    <property type="entry name" value="RRM"/>
    <property type="match status" value="1"/>
</dbReference>
<dbReference type="InterPro" id="IPR035979">
    <property type="entry name" value="RBD_domain_sf"/>
</dbReference>
<dbReference type="InterPro" id="IPR050886">
    <property type="entry name" value="RNA-binding_reg"/>
</dbReference>
<name>A0AAD4R311_9BILA</name>
<dbReference type="EMBL" id="JAKKPZ010000050">
    <property type="protein sequence ID" value="KAI1706148.1"/>
    <property type="molecule type" value="Genomic_DNA"/>
</dbReference>
<accession>A0AAD4R311</accession>
<dbReference type="AlphaFoldDB" id="A0AAD4R311"/>
<dbReference type="PANTHER" id="PTHR48024:SF56">
    <property type="entry name" value="HETEROGENEOUS NUCLEAR RIBONUCLEOPROTEIN A0"/>
    <property type="match status" value="1"/>
</dbReference>
<dbReference type="PANTHER" id="PTHR48024">
    <property type="entry name" value="GEO13361P1-RELATED"/>
    <property type="match status" value="1"/>
</dbReference>
<keyword evidence="1 2" id="KW-0694">RNA-binding</keyword>
<evidence type="ECO:0000256" key="2">
    <source>
        <dbReference type="PROSITE-ProRule" id="PRU00176"/>
    </source>
</evidence>